<sequence length="298" mass="32990">MKVANAPCSWGVLEFGLEGKTAGYQTVLTEMEETGYVGTELGDWGFMPTDPDLLKETLSSKNLDLVGAFVPVNFIDPVEHEKGAREALQIAALLSAINPDEARIVLADDNGKNTIRKNMAGRIQPEHGLKASEWDTFSTGVNFVAKRILEETGVKSVFHHHCAGFVETPDEIEILMNQTDPGLIGLCFDTGHYAFGGGDPISGLAKFSDRISHVHFKDWDRSVYDKSVENEWDYFESVGNGIFCELGKGSIDFQAILNELRNQNYDEWIVVEQDILPGMGSPKESAQRNREFLKSIGI</sequence>
<comment type="caution">
    <text evidence="2">The sequence shown here is derived from an EMBL/GenBank/DDBJ whole genome shotgun (WGS) entry which is preliminary data.</text>
</comment>
<dbReference type="EMBL" id="JAKLWS010000051">
    <property type="protein sequence ID" value="MCG2590946.1"/>
    <property type="molecule type" value="Genomic_DNA"/>
</dbReference>
<dbReference type="PANTHER" id="PTHR12110">
    <property type="entry name" value="HYDROXYPYRUVATE ISOMERASE"/>
    <property type="match status" value="1"/>
</dbReference>
<evidence type="ECO:0000259" key="1">
    <source>
        <dbReference type="Pfam" id="PF01261"/>
    </source>
</evidence>
<gene>
    <name evidence="2" type="ORF">L6773_20415</name>
</gene>
<dbReference type="InterPro" id="IPR050312">
    <property type="entry name" value="IolE/XylAMocC-like"/>
</dbReference>
<proteinExistence type="predicted"/>
<dbReference type="PANTHER" id="PTHR12110:SF41">
    <property type="entry name" value="INOSOSE DEHYDRATASE"/>
    <property type="match status" value="1"/>
</dbReference>
<dbReference type="SUPFAM" id="SSF51658">
    <property type="entry name" value="Xylose isomerase-like"/>
    <property type="match status" value="1"/>
</dbReference>
<evidence type="ECO:0000313" key="2">
    <source>
        <dbReference type="EMBL" id="MCG2590946.1"/>
    </source>
</evidence>
<protein>
    <submittedName>
        <fullName evidence="2">TIM barrel protein</fullName>
    </submittedName>
</protein>
<dbReference type="Gene3D" id="3.20.20.150">
    <property type="entry name" value="Divalent-metal-dependent TIM barrel enzymes"/>
    <property type="match status" value="1"/>
</dbReference>
<keyword evidence="3" id="KW-1185">Reference proteome</keyword>
<reference evidence="2" key="2">
    <citation type="submission" date="2024-05" db="EMBL/GenBank/DDBJ databases">
        <title>Rhodohalobacter halophilus gen. nov., sp. nov., a moderately halophilic member of the family Balneolaceae.</title>
        <authorList>
            <person name="Xia J."/>
        </authorList>
    </citation>
    <scope>NUCLEOTIDE SEQUENCE</scope>
    <source>
        <strain evidence="2">WB101</strain>
    </source>
</reference>
<dbReference type="Pfam" id="PF01261">
    <property type="entry name" value="AP_endonuc_2"/>
    <property type="match status" value="1"/>
</dbReference>
<dbReference type="RefSeq" id="WP_237856467.1">
    <property type="nucleotide sequence ID" value="NZ_JAKLWS010000051.1"/>
</dbReference>
<reference evidence="2" key="1">
    <citation type="submission" date="2022-01" db="EMBL/GenBank/DDBJ databases">
        <authorList>
            <person name="Wang Y."/>
        </authorList>
    </citation>
    <scope>NUCLEOTIDE SEQUENCE</scope>
    <source>
        <strain evidence="2">WB101</strain>
    </source>
</reference>
<evidence type="ECO:0000313" key="3">
    <source>
        <dbReference type="Proteomes" id="UP001165366"/>
    </source>
</evidence>
<dbReference type="InterPro" id="IPR036237">
    <property type="entry name" value="Xyl_isomerase-like_sf"/>
</dbReference>
<accession>A0ABS9KJD8</accession>
<organism evidence="2 3">
    <name type="scientific">Rhodohalobacter sulfatireducens</name>
    <dbReference type="NCBI Taxonomy" id="2911366"/>
    <lineage>
        <taxon>Bacteria</taxon>
        <taxon>Pseudomonadati</taxon>
        <taxon>Balneolota</taxon>
        <taxon>Balneolia</taxon>
        <taxon>Balneolales</taxon>
        <taxon>Balneolaceae</taxon>
        <taxon>Rhodohalobacter</taxon>
    </lineage>
</organism>
<feature type="domain" description="Xylose isomerase-like TIM barrel" evidence="1">
    <location>
        <begin position="32"/>
        <end position="295"/>
    </location>
</feature>
<name>A0ABS9KJD8_9BACT</name>
<dbReference type="InterPro" id="IPR013022">
    <property type="entry name" value="Xyl_isomerase-like_TIM-brl"/>
</dbReference>
<dbReference type="Proteomes" id="UP001165366">
    <property type="component" value="Unassembled WGS sequence"/>
</dbReference>